<dbReference type="Gramene" id="Jr02_01950_p1">
    <property type="protein sequence ID" value="cds.Jr02_01950_p1"/>
    <property type="gene ID" value="Jr02_01950"/>
</dbReference>
<dbReference type="Proteomes" id="UP000235220">
    <property type="component" value="Chromosome 2"/>
</dbReference>
<evidence type="ECO:0000259" key="3">
    <source>
        <dbReference type="Pfam" id="PF14392"/>
    </source>
</evidence>
<feature type="compositionally biased region" description="Polar residues" evidence="1">
    <location>
        <begin position="243"/>
        <end position="258"/>
    </location>
</feature>
<organism evidence="4 5">
    <name type="scientific">Juglans regia</name>
    <name type="common">English walnut</name>
    <dbReference type="NCBI Taxonomy" id="51240"/>
    <lineage>
        <taxon>Eukaryota</taxon>
        <taxon>Viridiplantae</taxon>
        <taxon>Streptophyta</taxon>
        <taxon>Embryophyta</taxon>
        <taxon>Tracheophyta</taxon>
        <taxon>Spermatophyta</taxon>
        <taxon>Magnoliopsida</taxon>
        <taxon>eudicotyledons</taxon>
        <taxon>Gunneridae</taxon>
        <taxon>Pentapetalae</taxon>
        <taxon>rosids</taxon>
        <taxon>fabids</taxon>
        <taxon>Fagales</taxon>
        <taxon>Juglandaceae</taxon>
        <taxon>Juglans</taxon>
    </lineage>
</organism>
<dbReference type="InterPro" id="IPR025558">
    <property type="entry name" value="DUF4283"/>
</dbReference>
<keyword evidence="4" id="KW-1185">Reference proteome</keyword>
<dbReference type="InterPro" id="IPR025836">
    <property type="entry name" value="Zn_knuckle_CX2CX4HX4C"/>
</dbReference>
<proteinExistence type="predicted"/>
<dbReference type="RefSeq" id="XP_018853006.2">
    <property type="nucleotide sequence ID" value="XM_018997461.2"/>
</dbReference>
<dbReference type="OrthoDB" id="1750790at2759"/>
<dbReference type="FunCoup" id="A0A2I4HA27">
    <property type="interactions" value="4"/>
</dbReference>
<evidence type="ECO:0000313" key="4">
    <source>
        <dbReference type="Proteomes" id="UP000235220"/>
    </source>
</evidence>
<dbReference type="AlphaFoldDB" id="A0A2I4HA27"/>
<gene>
    <name evidence="5" type="primary">LOC109014969</name>
</gene>
<protein>
    <submittedName>
        <fullName evidence="5">Uncharacterized protein LOC109014969</fullName>
    </submittedName>
</protein>
<evidence type="ECO:0000259" key="2">
    <source>
        <dbReference type="Pfam" id="PF14111"/>
    </source>
</evidence>
<dbReference type="KEGG" id="jre:109014969"/>
<dbReference type="Pfam" id="PF14111">
    <property type="entry name" value="DUF4283"/>
    <property type="match status" value="1"/>
</dbReference>
<evidence type="ECO:0000313" key="5">
    <source>
        <dbReference type="RefSeq" id="XP_018853006.2"/>
    </source>
</evidence>
<dbReference type="PANTHER" id="PTHR31286">
    <property type="entry name" value="GLYCINE-RICH CELL WALL STRUCTURAL PROTEIN 1.8-LIKE"/>
    <property type="match status" value="1"/>
</dbReference>
<evidence type="ECO:0000256" key="1">
    <source>
        <dbReference type="SAM" id="MobiDB-lite"/>
    </source>
</evidence>
<feature type="domain" description="Zinc knuckle CX2CX4HX4C" evidence="3">
    <location>
        <begin position="171"/>
        <end position="218"/>
    </location>
</feature>
<dbReference type="GeneID" id="109014969"/>
<name>A0A2I4HA27_JUGRE</name>
<reference evidence="5" key="1">
    <citation type="submission" date="2025-08" db="UniProtKB">
        <authorList>
            <consortium name="RefSeq"/>
        </authorList>
    </citation>
    <scope>IDENTIFICATION</scope>
    <source>
        <tissue evidence="5">Leaves</tissue>
    </source>
</reference>
<dbReference type="Pfam" id="PF14392">
    <property type="entry name" value="zf-CCHC_4"/>
    <property type="match status" value="1"/>
</dbReference>
<feature type="domain" description="DUF4283" evidence="2">
    <location>
        <begin position="31"/>
        <end position="109"/>
    </location>
</feature>
<sequence length="405" mass="45567">MDMESLISQTEALSWNDMNLQPAPETAKANSDKILIGRLVADRPLNKFAIHSSIKASWNFIKNFLIEDLEINKFIFTFRSIQDKLRVLNQVPWNFKGHLLILKPWPLGATLQEISLNYAIFNVQIHGLPLDHITLENAIEIGKALGSLIKVEVDPLYGLAFRKYIRIKVEIDITKPLKQGFMMPRIGNHEVWVAFKYEKLSDICYACGRLGHSQIFCGYLSSPPTRLSYGPWLRAEFNNFPENIQSNQQSDSGQQEVTDQFEPFHPPASNADDYSKGKQVISPRKNYEITLGGQSNFTSVQIEKNAEKIPDEMHFLHSPSTHQRPSELAKGTTPTVSQALLNYSDQSQLILSPTSVNVITVRPTTAPCSFNTSLSQISLLSSSTEAPTEQGNSYPPSDPHCLFFI</sequence>
<accession>A0A2I4HA27</accession>
<dbReference type="InterPro" id="IPR040256">
    <property type="entry name" value="At4g02000-like"/>
</dbReference>
<feature type="region of interest" description="Disordered" evidence="1">
    <location>
        <begin position="243"/>
        <end position="276"/>
    </location>
</feature>
<dbReference type="PANTHER" id="PTHR31286:SF178">
    <property type="entry name" value="DUF4283 DOMAIN-CONTAINING PROTEIN"/>
    <property type="match status" value="1"/>
</dbReference>